<name>A0A6S6PN14_ACEAC</name>
<organism evidence="2 3">
    <name type="scientific">Acetobacter aceti</name>
    <dbReference type="NCBI Taxonomy" id="435"/>
    <lineage>
        <taxon>Bacteria</taxon>
        <taxon>Pseudomonadati</taxon>
        <taxon>Pseudomonadota</taxon>
        <taxon>Alphaproteobacteria</taxon>
        <taxon>Acetobacterales</taxon>
        <taxon>Acetobacteraceae</taxon>
        <taxon>Acetobacter</taxon>
        <taxon>Acetobacter subgen. Acetobacter</taxon>
    </lineage>
</organism>
<sequence length="215" mass="23594">MTAPNLPACLDFTLHWEGGFQNNPNDAGNYLYGTIGGGPLIGTNMGITPRTLMSWLDRPLLASDMRDLTRETAAAIYRTRFWNTVYGDSLSAGVDLMGFDHAVMAGPDYSLAEIGTAQAASVDAQTKWLDAERMKLVQLRLTVPADGIFGPVTRAALSQRPVAQNALHILYLGQLQEQYYRRLSGFTTFGIGWLNRLRARQTAALNLMDEAHVSA</sequence>
<dbReference type="Proteomes" id="UP000515220">
    <property type="component" value="Chromosome"/>
</dbReference>
<dbReference type="InterPro" id="IPR008565">
    <property type="entry name" value="TtsA-like_GH18_dom"/>
</dbReference>
<evidence type="ECO:0000313" key="2">
    <source>
        <dbReference type="EMBL" id="BCI68055.1"/>
    </source>
</evidence>
<dbReference type="AlphaFoldDB" id="A0A6S6PN14"/>
<feature type="domain" description="TtsA-like Glycoside hydrolase family 108" evidence="1">
    <location>
        <begin position="11"/>
        <end position="106"/>
    </location>
</feature>
<evidence type="ECO:0000259" key="1">
    <source>
        <dbReference type="Pfam" id="PF05838"/>
    </source>
</evidence>
<protein>
    <recommendedName>
        <fullName evidence="1">TtsA-like Glycoside hydrolase family 108 domain-containing protein</fullName>
    </recommendedName>
</protein>
<proteinExistence type="predicted"/>
<dbReference type="RefSeq" id="WP_185229855.1">
    <property type="nucleotide sequence ID" value="NZ_AP023326.1"/>
</dbReference>
<accession>A0A6S6PN14</accession>
<dbReference type="SUPFAM" id="SSF53955">
    <property type="entry name" value="Lysozyme-like"/>
    <property type="match status" value="1"/>
</dbReference>
<dbReference type="InterPro" id="IPR023346">
    <property type="entry name" value="Lysozyme-like_dom_sf"/>
</dbReference>
<gene>
    <name evidence="2" type="ORF">AAJCM20276_26790</name>
</gene>
<dbReference type="Gene3D" id="1.20.141.10">
    <property type="entry name" value="Chitosanase, subunit A, domain 1"/>
    <property type="match status" value="1"/>
</dbReference>
<dbReference type="CDD" id="cd13926">
    <property type="entry name" value="N-acetylmuramidase_GH108"/>
    <property type="match status" value="1"/>
</dbReference>
<reference evidence="2 3" key="1">
    <citation type="submission" date="2020-07" db="EMBL/GenBank/DDBJ databases">
        <title>Complete Genome Sequence of an acetic acid bacterium, Acetobacter aceti JCM20276.</title>
        <authorList>
            <person name="Hirose Y."/>
            <person name="Mihara H."/>
        </authorList>
    </citation>
    <scope>NUCLEOTIDE SEQUENCE [LARGE SCALE GENOMIC DNA]</scope>
    <source>
        <strain evidence="2 3">JCM20276</strain>
    </source>
</reference>
<evidence type="ECO:0000313" key="3">
    <source>
        <dbReference type="Proteomes" id="UP000515220"/>
    </source>
</evidence>
<dbReference type="Pfam" id="PF05838">
    <property type="entry name" value="Glyco_hydro_108"/>
    <property type="match status" value="1"/>
</dbReference>
<dbReference type="EMBL" id="AP023326">
    <property type="protein sequence ID" value="BCI68055.1"/>
    <property type="molecule type" value="Genomic_DNA"/>
</dbReference>